<evidence type="ECO:0000313" key="10">
    <source>
        <dbReference type="Proteomes" id="UP000308760"/>
    </source>
</evidence>
<dbReference type="InterPro" id="IPR007627">
    <property type="entry name" value="RNA_pol_sigma70_r2"/>
</dbReference>
<dbReference type="InterPro" id="IPR013249">
    <property type="entry name" value="RNA_pol_sigma70_r4_t2"/>
</dbReference>
<feature type="domain" description="RNA polymerase sigma factor 70 region 4 type 2" evidence="8">
    <location>
        <begin position="110"/>
        <end position="159"/>
    </location>
</feature>
<dbReference type="InterPro" id="IPR013325">
    <property type="entry name" value="RNA_pol_sigma_r2"/>
</dbReference>
<keyword evidence="10" id="KW-1185">Reference proteome</keyword>
<dbReference type="Pfam" id="PF08281">
    <property type="entry name" value="Sigma70_r4_2"/>
    <property type="match status" value="1"/>
</dbReference>
<feature type="domain" description="RNA polymerase sigma-70 region 2" evidence="7">
    <location>
        <begin position="11"/>
        <end position="75"/>
    </location>
</feature>
<name>A0A4S8QBF7_9ACTN</name>
<organism evidence="9 10">
    <name type="scientific">Glycomyces buryatensis</name>
    <dbReference type="NCBI Taxonomy" id="2570927"/>
    <lineage>
        <taxon>Bacteria</taxon>
        <taxon>Bacillati</taxon>
        <taxon>Actinomycetota</taxon>
        <taxon>Actinomycetes</taxon>
        <taxon>Glycomycetales</taxon>
        <taxon>Glycomycetaceae</taxon>
        <taxon>Glycomyces</taxon>
    </lineage>
</organism>
<dbReference type="SUPFAM" id="SSF88659">
    <property type="entry name" value="Sigma3 and sigma4 domains of RNA polymerase sigma factors"/>
    <property type="match status" value="1"/>
</dbReference>
<dbReference type="InterPro" id="IPR014284">
    <property type="entry name" value="RNA_pol_sigma-70_dom"/>
</dbReference>
<evidence type="ECO:0000256" key="3">
    <source>
        <dbReference type="ARBA" id="ARBA00023015"/>
    </source>
</evidence>
<evidence type="ECO:0000256" key="4">
    <source>
        <dbReference type="ARBA" id="ARBA00023082"/>
    </source>
</evidence>
<proteinExistence type="inferred from homology"/>
<dbReference type="GO" id="GO:0003677">
    <property type="term" value="F:DNA binding"/>
    <property type="evidence" value="ECO:0007669"/>
    <property type="project" value="InterPro"/>
</dbReference>
<evidence type="ECO:0000256" key="5">
    <source>
        <dbReference type="ARBA" id="ARBA00023163"/>
    </source>
</evidence>
<keyword evidence="4" id="KW-0731">Sigma factor</keyword>
<dbReference type="Gene3D" id="1.10.1740.10">
    <property type="match status" value="1"/>
</dbReference>
<evidence type="ECO:0000256" key="6">
    <source>
        <dbReference type="SAM" id="MobiDB-lite"/>
    </source>
</evidence>
<reference evidence="10" key="1">
    <citation type="submission" date="2019-04" db="EMBL/GenBank/DDBJ databases">
        <title>Nocardioides xinjiangensis sp. nov.</title>
        <authorList>
            <person name="Liu S."/>
        </authorList>
    </citation>
    <scope>NUCLEOTIDE SEQUENCE [LARGE SCALE GENOMIC DNA]</scope>
    <source>
        <strain evidence="10">18</strain>
    </source>
</reference>
<dbReference type="GO" id="GO:0006352">
    <property type="term" value="P:DNA-templated transcription initiation"/>
    <property type="evidence" value="ECO:0007669"/>
    <property type="project" value="InterPro"/>
</dbReference>
<dbReference type="GO" id="GO:0016987">
    <property type="term" value="F:sigma factor activity"/>
    <property type="evidence" value="ECO:0007669"/>
    <property type="project" value="UniProtKB-KW"/>
</dbReference>
<dbReference type="Proteomes" id="UP000308760">
    <property type="component" value="Unassembled WGS sequence"/>
</dbReference>
<evidence type="ECO:0000313" key="9">
    <source>
        <dbReference type="EMBL" id="THV41688.1"/>
    </source>
</evidence>
<reference evidence="9 10" key="2">
    <citation type="submission" date="2019-05" db="EMBL/GenBank/DDBJ databases">
        <title>Glycomyces buryatensis sp. nov.</title>
        <authorList>
            <person name="Nikitina E."/>
        </authorList>
    </citation>
    <scope>NUCLEOTIDE SEQUENCE [LARGE SCALE GENOMIC DNA]</scope>
    <source>
        <strain evidence="9 10">18</strain>
    </source>
</reference>
<dbReference type="NCBIfam" id="TIGR02937">
    <property type="entry name" value="sigma70-ECF"/>
    <property type="match status" value="1"/>
</dbReference>
<accession>A0A4S8QBF7</accession>
<comment type="caution">
    <text evidence="9">The sequence shown here is derived from an EMBL/GenBank/DDBJ whole genome shotgun (WGS) entry which is preliminary data.</text>
</comment>
<gene>
    <name evidence="9" type="ORF">FAB82_09850</name>
</gene>
<evidence type="ECO:0000259" key="8">
    <source>
        <dbReference type="Pfam" id="PF08281"/>
    </source>
</evidence>
<dbReference type="InterPro" id="IPR013324">
    <property type="entry name" value="RNA_pol_sigma_r3/r4-like"/>
</dbReference>
<dbReference type="Gene3D" id="1.10.10.10">
    <property type="entry name" value="Winged helix-like DNA-binding domain superfamily/Winged helix DNA-binding domain"/>
    <property type="match status" value="1"/>
</dbReference>
<dbReference type="AlphaFoldDB" id="A0A4S8QBF7"/>
<dbReference type="InterPro" id="IPR032710">
    <property type="entry name" value="NTF2-like_dom_sf"/>
</dbReference>
<dbReference type="PANTHER" id="PTHR30173:SF43">
    <property type="entry name" value="ECF RNA POLYMERASE SIGMA FACTOR SIGI-RELATED"/>
    <property type="match status" value="1"/>
</dbReference>
<dbReference type="Pfam" id="PF04542">
    <property type="entry name" value="Sigma70_r2"/>
    <property type="match status" value="1"/>
</dbReference>
<dbReference type="InterPro" id="IPR036388">
    <property type="entry name" value="WH-like_DNA-bd_sf"/>
</dbReference>
<keyword evidence="3" id="KW-0805">Transcription regulation</keyword>
<dbReference type="InterPro" id="IPR052704">
    <property type="entry name" value="ECF_Sigma-70_Domain"/>
</dbReference>
<dbReference type="SUPFAM" id="SSF54427">
    <property type="entry name" value="NTF2-like"/>
    <property type="match status" value="1"/>
</dbReference>
<dbReference type="OrthoDB" id="3211555at2"/>
<keyword evidence="5" id="KW-0804">Transcription</keyword>
<comment type="subunit">
    <text evidence="2">Interacts transiently with the RNA polymerase catalytic core formed by RpoA, RpoB, RpoC and RpoZ (2 alpha, 1 beta, 1 beta' and 1 omega subunit) to form the RNA polymerase holoenzyme that can initiate transcription.</text>
</comment>
<protein>
    <submittedName>
        <fullName evidence="9">Sigma-70 family RNA polymerase sigma factor</fullName>
    </submittedName>
</protein>
<evidence type="ECO:0000256" key="2">
    <source>
        <dbReference type="ARBA" id="ARBA00011344"/>
    </source>
</evidence>
<feature type="region of interest" description="Disordered" evidence="6">
    <location>
        <begin position="75"/>
        <end position="101"/>
    </location>
</feature>
<evidence type="ECO:0000259" key="7">
    <source>
        <dbReference type="Pfam" id="PF04542"/>
    </source>
</evidence>
<dbReference type="EMBL" id="STGY01000041">
    <property type="protein sequence ID" value="THV41688.1"/>
    <property type="molecule type" value="Genomic_DNA"/>
</dbReference>
<evidence type="ECO:0000256" key="1">
    <source>
        <dbReference type="ARBA" id="ARBA00010641"/>
    </source>
</evidence>
<comment type="similarity">
    <text evidence="1">Belongs to the sigma-70 factor family. ECF subfamily.</text>
</comment>
<dbReference type="RefSeq" id="WP_136534373.1">
    <property type="nucleotide sequence ID" value="NZ_STGY01000041.1"/>
</dbReference>
<dbReference type="Gene3D" id="3.10.450.50">
    <property type="match status" value="1"/>
</dbReference>
<dbReference type="SUPFAM" id="SSF88946">
    <property type="entry name" value="Sigma2 domain of RNA polymerase sigma factors"/>
    <property type="match status" value="1"/>
</dbReference>
<sequence length="291" mass="30875">MNHHEWLAESFEANRPRLEAVAYRMLGSAAEAQDAVQESWLRLAASNSEGIDNLAGWLTTVVGRVCLDHLRSRKSRREQPIADAGPQTAELPSPAGNPESEAMLADSVGQALLVVLETLDPAERLAFVLHDMFAVPFDDIARIVDRSPAAARKLASRARHRVQGTSEPLTVDQSRQRQIVEAFLEAARGGDFDALVAVLDPDVVARSNGGSVGPIVRGVMQVAGGAMAFAPLATGSQLVLADGKVAALAGSAKLPTRVMTFTIGDDGRISILDAITDPDLLATMDLVVIGD</sequence>
<dbReference type="PANTHER" id="PTHR30173">
    <property type="entry name" value="SIGMA 19 FACTOR"/>
    <property type="match status" value="1"/>
</dbReference>